<dbReference type="Gene3D" id="1.10.10.10">
    <property type="entry name" value="Winged helix-like DNA-binding domain superfamily/Winged helix DNA-binding domain"/>
    <property type="match status" value="1"/>
</dbReference>
<dbReference type="Gene3D" id="1.10.1740.10">
    <property type="match status" value="1"/>
</dbReference>
<keyword evidence="3" id="KW-0731">Sigma factor</keyword>
<dbReference type="GO" id="GO:0003677">
    <property type="term" value="F:DNA binding"/>
    <property type="evidence" value="ECO:0007669"/>
    <property type="project" value="InterPro"/>
</dbReference>
<dbReference type="GO" id="GO:0016987">
    <property type="term" value="F:sigma factor activity"/>
    <property type="evidence" value="ECO:0007669"/>
    <property type="project" value="UniProtKB-KW"/>
</dbReference>
<dbReference type="CDD" id="cd06171">
    <property type="entry name" value="Sigma70_r4"/>
    <property type="match status" value="1"/>
</dbReference>
<comment type="caution">
    <text evidence="7">The sequence shown here is derived from an EMBL/GenBank/DDBJ whole genome shotgun (WGS) entry which is preliminary data.</text>
</comment>
<evidence type="ECO:0000256" key="1">
    <source>
        <dbReference type="ARBA" id="ARBA00010641"/>
    </source>
</evidence>
<dbReference type="AlphaFoldDB" id="A0A371J8G5"/>
<dbReference type="GO" id="GO:0006352">
    <property type="term" value="P:DNA-templated transcription initiation"/>
    <property type="evidence" value="ECO:0007669"/>
    <property type="project" value="InterPro"/>
</dbReference>
<evidence type="ECO:0000256" key="4">
    <source>
        <dbReference type="ARBA" id="ARBA00023163"/>
    </source>
</evidence>
<keyword evidence="8" id="KW-1185">Reference proteome</keyword>
<dbReference type="InterPro" id="IPR013325">
    <property type="entry name" value="RNA_pol_sigma_r2"/>
</dbReference>
<name>A0A371J8G5_9FIRM</name>
<dbReference type="SUPFAM" id="SSF88659">
    <property type="entry name" value="Sigma3 and sigma4 domains of RNA polymerase sigma factors"/>
    <property type="match status" value="1"/>
</dbReference>
<dbReference type="InterPro" id="IPR013249">
    <property type="entry name" value="RNA_pol_sigma70_r4_t2"/>
</dbReference>
<dbReference type="Pfam" id="PF04542">
    <property type="entry name" value="Sigma70_r2"/>
    <property type="match status" value="1"/>
</dbReference>
<evidence type="ECO:0000313" key="7">
    <source>
        <dbReference type="EMBL" id="RDY28968.1"/>
    </source>
</evidence>
<dbReference type="InterPro" id="IPR013324">
    <property type="entry name" value="RNA_pol_sigma_r3/r4-like"/>
</dbReference>
<gene>
    <name evidence="7" type="ORF">CHL78_003335</name>
</gene>
<feature type="domain" description="RNA polymerase sigma-70 region 2" evidence="5">
    <location>
        <begin position="21"/>
        <end position="84"/>
    </location>
</feature>
<dbReference type="PANTHER" id="PTHR43133:SF51">
    <property type="entry name" value="RNA POLYMERASE SIGMA FACTOR"/>
    <property type="match status" value="1"/>
</dbReference>
<evidence type="ECO:0000259" key="6">
    <source>
        <dbReference type="Pfam" id="PF08281"/>
    </source>
</evidence>
<proteinExistence type="inferred from homology"/>
<keyword evidence="4" id="KW-0804">Transcription</keyword>
<evidence type="ECO:0000313" key="8">
    <source>
        <dbReference type="Proteomes" id="UP000215694"/>
    </source>
</evidence>
<sequence>MDDILKVQRAIKGDKEAFKELMKDNKQYLFKMAYLHTKYEEDAKDIFQESIMKAYKGIKNLKNPEYFKTWITRILINTANSYLLKVGMVDLDENVENHQNNRYVVENNSEVKIDLYNAIDTLEEKYKNAIILRYYYDLKIDEIAEILEANPNTIKTYIRKALKDMKNLLKEDYINEEI</sequence>
<dbReference type="InterPro" id="IPR039425">
    <property type="entry name" value="RNA_pol_sigma-70-like"/>
</dbReference>
<evidence type="ECO:0000256" key="3">
    <source>
        <dbReference type="ARBA" id="ARBA00023082"/>
    </source>
</evidence>
<keyword evidence="2" id="KW-0805">Transcription regulation</keyword>
<comment type="similarity">
    <text evidence="1">Belongs to the sigma-70 factor family. ECF subfamily.</text>
</comment>
<accession>A0A371J8G5</accession>
<evidence type="ECO:0000256" key="2">
    <source>
        <dbReference type="ARBA" id="ARBA00023015"/>
    </source>
</evidence>
<dbReference type="EMBL" id="NOJY02000004">
    <property type="protein sequence ID" value="RDY28968.1"/>
    <property type="molecule type" value="Genomic_DNA"/>
</dbReference>
<dbReference type="PANTHER" id="PTHR43133">
    <property type="entry name" value="RNA POLYMERASE ECF-TYPE SIGMA FACTO"/>
    <property type="match status" value="1"/>
</dbReference>
<feature type="domain" description="RNA polymerase sigma factor 70 region 4 type 2" evidence="6">
    <location>
        <begin position="114"/>
        <end position="165"/>
    </location>
</feature>
<dbReference type="NCBIfam" id="TIGR02937">
    <property type="entry name" value="sigma70-ECF"/>
    <property type="match status" value="1"/>
</dbReference>
<dbReference type="Pfam" id="PF08281">
    <property type="entry name" value="Sigma70_r4_2"/>
    <property type="match status" value="1"/>
</dbReference>
<organism evidence="7 8">
    <name type="scientific">Romboutsia weinsteinii</name>
    <dbReference type="NCBI Taxonomy" id="2020949"/>
    <lineage>
        <taxon>Bacteria</taxon>
        <taxon>Bacillati</taxon>
        <taxon>Bacillota</taxon>
        <taxon>Clostridia</taxon>
        <taxon>Peptostreptococcales</taxon>
        <taxon>Peptostreptococcaceae</taxon>
        <taxon>Romboutsia</taxon>
    </lineage>
</organism>
<dbReference type="InterPro" id="IPR014284">
    <property type="entry name" value="RNA_pol_sigma-70_dom"/>
</dbReference>
<dbReference type="InterPro" id="IPR036388">
    <property type="entry name" value="WH-like_DNA-bd_sf"/>
</dbReference>
<dbReference type="SUPFAM" id="SSF88946">
    <property type="entry name" value="Sigma2 domain of RNA polymerase sigma factors"/>
    <property type="match status" value="1"/>
</dbReference>
<protein>
    <submittedName>
        <fullName evidence="7">Sigma-70 family RNA polymerase sigma factor</fullName>
    </submittedName>
</protein>
<evidence type="ECO:0000259" key="5">
    <source>
        <dbReference type="Pfam" id="PF04542"/>
    </source>
</evidence>
<dbReference type="RefSeq" id="WP_094368720.1">
    <property type="nucleotide sequence ID" value="NZ_NOJY02000004.1"/>
</dbReference>
<dbReference type="InterPro" id="IPR007627">
    <property type="entry name" value="RNA_pol_sigma70_r2"/>
</dbReference>
<reference evidence="7 8" key="1">
    <citation type="journal article" date="2017" name="Genome Announc.">
        <title>Draft Genome Sequence of Romboutsia weinsteinii sp. nov. Strain CCRI-19649(T) Isolated from Surface Water.</title>
        <authorList>
            <person name="Maheux A.F."/>
            <person name="Boudreau D.K."/>
            <person name="Berube E."/>
            <person name="Boissinot M."/>
            <person name="Cantin P."/>
            <person name="Raymond F."/>
            <person name="Corbeil J."/>
            <person name="Omar R.F."/>
            <person name="Bergeron M.G."/>
        </authorList>
    </citation>
    <scope>NUCLEOTIDE SEQUENCE [LARGE SCALE GENOMIC DNA]</scope>
    <source>
        <strain evidence="7 8">CCRI-19649</strain>
    </source>
</reference>
<dbReference type="Proteomes" id="UP000215694">
    <property type="component" value="Unassembled WGS sequence"/>
</dbReference>
<dbReference type="OrthoDB" id="9782703at2"/>